<organism evidence="2 3">
    <name type="scientific">Dictyostelium firmibasis</name>
    <dbReference type="NCBI Taxonomy" id="79012"/>
    <lineage>
        <taxon>Eukaryota</taxon>
        <taxon>Amoebozoa</taxon>
        <taxon>Evosea</taxon>
        <taxon>Eumycetozoa</taxon>
        <taxon>Dictyostelia</taxon>
        <taxon>Dictyosteliales</taxon>
        <taxon>Dictyosteliaceae</taxon>
        <taxon>Dictyostelium</taxon>
    </lineage>
</organism>
<protein>
    <recommendedName>
        <fullName evidence="4">Transmembrane protein</fullName>
    </recommendedName>
</protein>
<sequence>MRIVFYLTLILFIINKVKSDICTISGLTATSCNQTTQQYYFNQDKFTSEDIIQIPFGAKLYFSGDVVFNYPVNFNCQPTLKKELTRFVYEIDCLQVFSNGTITYNAEEIYCSVDFSTVYSIDTMVDKPVDMVESWSRFMKPNKGFGDTKVYEPVVYSRIKAQAGYKCDFNPGFRTSRRVPDKYALHSKCAWAKALFPAGDFNIRITPCNLQNNTESVRKLEEIGFDKNFYIEKLDFTPTDGLFYNGNRESIYIRYYPNFEKKFDLSSIQDIFDSYLYIINYCEDNPNKFEISFGMQSDLWDHRAFNLTDYQLVRNINGTFEGSATRNQISIFVIILSALLVLIL</sequence>
<gene>
    <name evidence="2" type="ORF">RB653_002347</name>
</gene>
<reference evidence="2 3" key="1">
    <citation type="submission" date="2023-11" db="EMBL/GenBank/DDBJ databases">
        <title>Dfirmibasis_genome.</title>
        <authorList>
            <person name="Edelbroek B."/>
            <person name="Kjellin J."/>
            <person name="Jerlstrom-Hultqvist J."/>
            <person name="Soderbom F."/>
        </authorList>
    </citation>
    <scope>NUCLEOTIDE SEQUENCE [LARGE SCALE GENOMIC DNA]</scope>
    <source>
        <strain evidence="2 3">TNS-C-14</strain>
    </source>
</reference>
<dbReference type="PROSITE" id="PS51257">
    <property type="entry name" value="PROKAR_LIPOPROTEIN"/>
    <property type="match status" value="1"/>
</dbReference>
<comment type="caution">
    <text evidence="2">The sequence shown here is derived from an EMBL/GenBank/DDBJ whole genome shotgun (WGS) entry which is preliminary data.</text>
</comment>
<name>A0AAN7TX29_9MYCE</name>
<dbReference type="EMBL" id="JAVFKY010000004">
    <property type="protein sequence ID" value="KAK5577406.1"/>
    <property type="molecule type" value="Genomic_DNA"/>
</dbReference>
<dbReference type="Proteomes" id="UP001344447">
    <property type="component" value="Unassembled WGS sequence"/>
</dbReference>
<feature type="chain" id="PRO_5042823368" description="Transmembrane protein" evidence="1">
    <location>
        <begin position="20"/>
        <end position="344"/>
    </location>
</feature>
<proteinExistence type="predicted"/>
<keyword evidence="3" id="KW-1185">Reference proteome</keyword>
<dbReference type="AlphaFoldDB" id="A0AAN7TX29"/>
<feature type="signal peptide" evidence="1">
    <location>
        <begin position="1"/>
        <end position="19"/>
    </location>
</feature>
<evidence type="ECO:0000313" key="3">
    <source>
        <dbReference type="Proteomes" id="UP001344447"/>
    </source>
</evidence>
<keyword evidence="1" id="KW-0732">Signal</keyword>
<accession>A0AAN7TX29</accession>
<evidence type="ECO:0000313" key="2">
    <source>
        <dbReference type="EMBL" id="KAK5577406.1"/>
    </source>
</evidence>
<evidence type="ECO:0000256" key="1">
    <source>
        <dbReference type="SAM" id="SignalP"/>
    </source>
</evidence>
<evidence type="ECO:0008006" key="4">
    <source>
        <dbReference type="Google" id="ProtNLM"/>
    </source>
</evidence>